<accession>A0AAE6NW26</accession>
<dbReference type="InterPro" id="IPR012347">
    <property type="entry name" value="Ferritin-like"/>
</dbReference>
<feature type="region of interest" description="Disordered" evidence="1">
    <location>
        <begin position="26"/>
        <end position="59"/>
    </location>
</feature>
<dbReference type="EMBL" id="CP044426">
    <property type="protein sequence ID" value="QFG37631.1"/>
    <property type="molecule type" value="Genomic_DNA"/>
</dbReference>
<dbReference type="Pfam" id="PF03713">
    <property type="entry name" value="DUF305"/>
    <property type="match status" value="1"/>
</dbReference>
<evidence type="ECO:0000256" key="1">
    <source>
        <dbReference type="SAM" id="MobiDB-lite"/>
    </source>
</evidence>
<sequence length="520" mass="53392">MKSMNRTAIALSVGILAGLPGTALAQAGHDIHHPGTPPAQAEQAPSPTPPSGQMPGMQGMMPEQCQAMVQAMTPECMGAMQQMMQGMMNGGMMGTPQAATTPAKESLPDFTQANIDAMNAMHGPMMDGVMADDPDVAFVRGMIPHHHGAIDMARIVQQYGDDPQTRKWAGQIIAAQELEIAEMQAWLVANAGETPAALGQTGGTVWSANEGGYSISAIDLGTGAVDTVSIPVAPHNVDLTPDGKLLLAVGDPAAEGDHGSGGHGHGAEGAAEGQLVILDPRNLSVPTAIVAVGLHPAHVVADRQGRAFVSLAGGDEIAVIDLAKAEVIGRIATGDYPHGLRLSPDEAELYVANVEDGSVSVIDTQALSEVARIPVGAAPVQVGFTPSGAQVYVSLRDENRVAVIDTSSREVTNRIDVGPNPIQMFVTPDGAHVYVANQGTDAEPNDTVSVIDTATGEVVKTLTTGGGAHGVSASADGAFVFVTNIADDTVSIIDVGSQEVVKTVPVGDRPNGIVYGGPTR</sequence>
<dbReference type="Gene3D" id="2.130.10.10">
    <property type="entry name" value="YVTN repeat-like/Quinoprotein amine dehydrogenase"/>
    <property type="match status" value="3"/>
</dbReference>
<evidence type="ECO:0000256" key="2">
    <source>
        <dbReference type="SAM" id="SignalP"/>
    </source>
</evidence>
<evidence type="ECO:0000313" key="5">
    <source>
        <dbReference type="Proteomes" id="UP000326453"/>
    </source>
</evidence>
<dbReference type="PANTHER" id="PTHR47197:SF3">
    <property type="entry name" value="DIHYDRO-HEME D1 DEHYDROGENASE"/>
    <property type="match status" value="1"/>
</dbReference>
<organism evidence="4 5">
    <name type="scientific">Paracoccus pantotrophus</name>
    <name type="common">Thiosphaera pantotropha</name>
    <dbReference type="NCBI Taxonomy" id="82367"/>
    <lineage>
        <taxon>Bacteria</taxon>
        <taxon>Pseudomonadati</taxon>
        <taxon>Pseudomonadota</taxon>
        <taxon>Alphaproteobacteria</taxon>
        <taxon>Rhodobacterales</taxon>
        <taxon>Paracoccaceae</taxon>
        <taxon>Paracoccus</taxon>
    </lineage>
</organism>
<gene>
    <name evidence="4" type="ORF">ESD82_16095</name>
</gene>
<dbReference type="KEGG" id="ppan:ESD82_16095"/>
<dbReference type="SUPFAM" id="SSF50974">
    <property type="entry name" value="Nitrous oxide reductase, N-terminal domain"/>
    <property type="match status" value="1"/>
</dbReference>
<dbReference type="PANTHER" id="PTHR47197">
    <property type="entry name" value="PROTEIN NIRF"/>
    <property type="match status" value="1"/>
</dbReference>
<dbReference type="InterPro" id="IPR015943">
    <property type="entry name" value="WD40/YVTN_repeat-like_dom_sf"/>
</dbReference>
<keyword evidence="2" id="KW-0732">Signal</keyword>
<feature type="chain" id="PRO_5042077745" evidence="2">
    <location>
        <begin position="26"/>
        <end position="520"/>
    </location>
</feature>
<dbReference type="AlphaFoldDB" id="A0AAE6NW26"/>
<proteinExistence type="predicted"/>
<dbReference type="InterPro" id="IPR005183">
    <property type="entry name" value="DUF305_CopM-like"/>
</dbReference>
<evidence type="ECO:0000259" key="3">
    <source>
        <dbReference type="Pfam" id="PF03713"/>
    </source>
</evidence>
<feature type="signal peptide" evidence="2">
    <location>
        <begin position="1"/>
        <end position="25"/>
    </location>
</feature>
<dbReference type="Gene3D" id="1.20.1260.10">
    <property type="match status" value="1"/>
</dbReference>
<dbReference type="NCBIfam" id="TIGR02276">
    <property type="entry name" value="beta_rpt_yvtn"/>
    <property type="match status" value="4"/>
</dbReference>
<name>A0AAE6NW26_PARPN</name>
<dbReference type="InterPro" id="IPR011045">
    <property type="entry name" value="N2O_reductase_N"/>
</dbReference>
<feature type="domain" description="DUF305" evidence="3">
    <location>
        <begin position="135"/>
        <end position="197"/>
    </location>
</feature>
<dbReference type="Proteomes" id="UP000326453">
    <property type="component" value="Chromosome 1"/>
</dbReference>
<reference evidence="4 5" key="1">
    <citation type="submission" date="2019-01" db="EMBL/GenBank/DDBJ databases">
        <title>Complete Genome Sequence and Annotation of the Paracoccus pantotrophus type strain DSM 2944.</title>
        <authorList>
            <person name="Bockwoldt J.A."/>
            <person name="Zimmermann M."/>
            <person name="Tiso T."/>
            <person name="Blank L.M."/>
        </authorList>
    </citation>
    <scope>NUCLEOTIDE SEQUENCE [LARGE SCALE GENOMIC DNA]</scope>
    <source>
        <strain evidence="4 5">DSM 2944</strain>
    </source>
</reference>
<protein>
    <submittedName>
        <fullName evidence="4">DUF305 domain-containing protein</fullName>
    </submittedName>
</protein>
<dbReference type="InterPro" id="IPR051200">
    <property type="entry name" value="Host-pathogen_enzymatic-act"/>
</dbReference>
<dbReference type="Pfam" id="PF02239">
    <property type="entry name" value="Cytochrom_D1"/>
    <property type="match status" value="1"/>
</dbReference>
<evidence type="ECO:0000313" key="4">
    <source>
        <dbReference type="EMBL" id="QFG37631.1"/>
    </source>
</evidence>
<dbReference type="InterPro" id="IPR011964">
    <property type="entry name" value="YVTN_b-propeller_repeat"/>
</dbReference>